<dbReference type="SUPFAM" id="SSF81321">
    <property type="entry name" value="Family A G protein-coupled receptor-like"/>
    <property type="match status" value="1"/>
</dbReference>
<feature type="transmembrane region" description="Helical" evidence="11">
    <location>
        <begin position="273"/>
        <end position="292"/>
    </location>
</feature>
<evidence type="ECO:0000256" key="9">
    <source>
        <dbReference type="ARBA" id="ARBA00023180"/>
    </source>
</evidence>
<feature type="transmembrane region" description="Helical" evidence="11">
    <location>
        <begin position="126"/>
        <end position="144"/>
    </location>
</feature>
<evidence type="ECO:0000256" key="3">
    <source>
        <dbReference type="ARBA" id="ARBA00022692"/>
    </source>
</evidence>
<feature type="transmembrane region" description="Helical" evidence="11">
    <location>
        <begin position="214"/>
        <end position="237"/>
    </location>
</feature>
<evidence type="ECO:0000256" key="1">
    <source>
        <dbReference type="ARBA" id="ARBA00004651"/>
    </source>
</evidence>
<evidence type="ECO:0000256" key="2">
    <source>
        <dbReference type="ARBA" id="ARBA00022475"/>
    </source>
</evidence>
<dbReference type="InterPro" id="IPR000276">
    <property type="entry name" value="GPCR_Rhodpsn"/>
</dbReference>
<dbReference type="Gene3D" id="1.20.1070.10">
    <property type="entry name" value="Rhodopsin 7-helix transmembrane proteins"/>
    <property type="match status" value="1"/>
</dbReference>
<evidence type="ECO:0000256" key="10">
    <source>
        <dbReference type="ARBA" id="ARBA00023224"/>
    </source>
</evidence>
<dbReference type="GeneID" id="106556384"/>
<keyword evidence="4 11" id="KW-1133">Transmembrane helix</keyword>
<dbReference type="Proteomes" id="UP000504617">
    <property type="component" value="Unplaced"/>
</dbReference>
<sequence>MDEPTVAPQSDPISTKPKKAAGAFQLGTQSWIFNHSGEETSPPFLTDAWLVPLFYALIMLLGLVGNGLVIYVISKHRQMRTATNFYIANLATTDIIFLVCCVPFTATLYPLPSWVFGDFMCKFVNYLQQVTVQATCITLMAMSVDRCYATLYPLQSLRYRTPQVAMSISFAIWIGSFILSLPMAIYHRTENGYWYGLRTYCIEAFTSKSQERSFILYTFLGVYLLPLLTICFCYTVMLKRIGRPVVEPVDHNYQQVQHLSERSAAMRAKISKMVVVIVLLFAICWGPIQFYLLFQGFYLHFQANYETYKIKTWANCMSYANSSLNPIVYAFMGDSFRKSFKKAFPFLFRQRIRDNGMHSGSHNAEMKFITEET</sequence>
<keyword evidence="5" id="KW-0297">G-protein coupled receptor</keyword>
<dbReference type="CDD" id="cd15095">
    <property type="entry name" value="7tmA_KiSS1R"/>
    <property type="match status" value="1"/>
</dbReference>
<dbReference type="PRINTS" id="PR01728">
    <property type="entry name" value="KISS1RECEPTR"/>
</dbReference>
<evidence type="ECO:0000313" key="14">
    <source>
        <dbReference type="RefSeq" id="XP_013930854.1"/>
    </source>
</evidence>
<dbReference type="Pfam" id="PF00001">
    <property type="entry name" value="7tm_1"/>
    <property type="match status" value="1"/>
</dbReference>
<keyword evidence="8" id="KW-0675">Receptor</keyword>
<evidence type="ECO:0000256" key="7">
    <source>
        <dbReference type="ARBA" id="ARBA00023157"/>
    </source>
</evidence>
<feature type="transmembrane region" description="Helical" evidence="11">
    <location>
        <begin position="164"/>
        <end position="186"/>
    </location>
</feature>
<keyword evidence="2" id="KW-1003">Cell membrane</keyword>
<dbReference type="RefSeq" id="XP_013930854.1">
    <property type="nucleotide sequence ID" value="XM_014075379.1"/>
</dbReference>
<feature type="domain" description="G-protein coupled receptors family 1 profile" evidence="12">
    <location>
        <begin position="65"/>
        <end position="329"/>
    </location>
</feature>
<evidence type="ECO:0000256" key="11">
    <source>
        <dbReference type="SAM" id="Phobius"/>
    </source>
</evidence>
<keyword evidence="6 11" id="KW-0472">Membrane</keyword>
<name>A0A6I9Z3P9_9SAUR</name>
<dbReference type="PANTHER" id="PTHR45695">
    <property type="entry name" value="LEUCOKININ RECEPTOR-RELATED"/>
    <property type="match status" value="1"/>
</dbReference>
<protein>
    <submittedName>
        <fullName evidence="14">G-protein coupled receptor 54-like</fullName>
    </submittedName>
</protein>
<organism evidence="13 14">
    <name type="scientific">Thamnophis sirtalis</name>
    <dbReference type="NCBI Taxonomy" id="35019"/>
    <lineage>
        <taxon>Eukaryota</taxon>
        <taxon>Metazoa</taxon>
        <taxon>Chordata</taxon>
        <taxon>Craniata</taxon>
        <taxon>Vertebrata</taxon>
        <taxon>Euteleostomi</taxon>
        <taxon>Lepidosauria</taxon>
        <taxon>Squamata</taxon>
        <taxon>Bifurcata</taxon>
        <taxon>Unidentata</taxon>
        <taxon>Episquamata</taxon>
        <taxon>Toxicofera</taxon>
        <taxon>Serpentes</taxon>
        <taxon>Colubroidea</taxon>
        <taxon>Colubridae</taxon>
        <taxon>Natricinae</taxon>
        <taxon>Thamnophis</taxon>
    </lineage>
</organism>
<feature type="transmembrane region" description="Helical" evidence="11">
    <location>
        <begin position="53"/>
        <end position="73"/>
    </location>
</feature>
<evidence type="ECO:0000313" key="13">
    <source>
        <dbReference type="Proteomes" id="UP000504617"/>
    </source>
</evidence>
<dbReference type="FunFam" id="1.20.1070.10:FF:000171">
    <property type="entry name" value="KISS1 receptor b"/>
    <property type="match status" value="1"/>
</dbReference>
<keyword evidence="13" id="KW-1185">Reference proteome</keyword>
<dbReference type="InterPro" id="IPR017452">
    <property type="entry name" value="GPCR_Rhodpsn_7TM"/>
</dbReference>
<dbReference type="PRINTS" id="PR00237">
    <property type="entry name" value="GPCRRHODOPSN"/>
</dbReference>
<dbReference type="InterPro" id="IPR008103">
    <property type="entry name" value="KiSS_1_rcpt"/>
</dbReference>
<evidence type="ECO:0000256" key="5">
    <source>
        <dbReference type="ARBA" id="ARBA00023040"/>
    </source>
</evidence>
<evidence type="ECO:0000256" key="8">
    <source>
        <dbReference type="ARBA" id="ARBA00023170"/>
    </source>
</evidence>
<keyword evidence="10" id="KW-0807">Transducer</keyword>
<dbReference type="GO" id="GO:0008528">
    <property type="term" value="F:G protein-coupled peptide receptor activity"/>
    <property type="evidence" value="ECO:0007669"/>
    <property type="project" value="UniProtKB-ARBA"/>
</dbReference>
<proteinExistence type="predicted"/>
<evidence type="ECO:0000256" key="4">
    <source>
        <dbReference type="ARBA" id="ARBA00022989"/>
    </source>
</evidence>
<dbReference type="KEGG" id="tsr:106556384"/>
<keyword evidence="9" id="KW-0325">Glycoprotein</keyword>
<dbReference type="PANTHER" id="PTHR45695:SF23">
    <property type="entry name" value="GALANIN-LIKE G-PROTEIN COUPLED RECEPTOR NPR-9"/>
    <property type="match status" value="1"/>
</dbReference>
<feature type="transmembrane region" description="Helical" evidence="11">
    <location>
        <begin position="85"/>
        <end position="106"/>
    </location>
</feature>
<dbReference type="PROSITE" id="PS50262">
    <property type="entry name" value="G_PROTEIN_RECEP_F1_2"/>
    <property type="match status" value="1"/>
</dbReference>
<accession>A0A6I9Z3P9</accession>
<keyword evidence="3 11" id="KW-0812">Transmembrane</keyword>
<evidence type="ECO:0000256" key="6">
    <source>
        <dbReference type="ARBA" id="ARBA00023136"/>
    </source>
</evidence>
<dbReference type="GO" id="GO:0005886">
    <property type="term" value="C:plasma membrane"/>
    <property type="evidence" value="ECO:0007669"/>
    <property type="project" value="UniProtKB-SubCell"/>
</dbReference>
<dbReference type="OrthoDB" id="2132067at2759"/>
<keyword evidence="7" id="KW-1015">Disulfide bond</keyword>
<gene>
    <name evidence="14" type="primary">LOC106556384</name>
</gene>
<evidence type="ECO:0000259" key="12">
    <source>
        <dbReference type="PROSITE" id="PS50262"/>
    </source>
</evidence>
<reference evidence="14" key="1">
    <citation type="submission" date="2025-08" db="UniProtKB">
        <authorList>
            <consortium name="RefSeq"/>
        </authorList>
    </citation>
    <scope>IDENTIFICATION</scope>
    <source>
        <tissue evidence="14">Skeletal muscle</tissue>
    </source>
</reference>
<dbReference type="AlphaFoldDB" id="A0A6I9Z3P9"/>
<dbReference type="SMART" id="SM01381">
    <property type="entry name" value="7TM_GPCR_Srsx"/>
    <property type="match status" value="1"/>
</dbReference>
<comment type="subcellular location">
    <subcellularLocation>
        <location evidence="1">Cell membrane</location>
        <topology evidence="1">Multi-pass membrane protein</topology>
    </subcellularLocation>
</comment>